<feature type="compositionally biased region" description="Polar residues" evidence="1">
    <location>
        <begin position="53"/>
        <end position="65"/>
    </location>
</feature>
<name>A0A498MTE7_LABRO</name>
<dbReference type="Proteomes" id="UP000290572">
    <property type="component" value="Unassembled WGS sequence"/>
</dbReference>
<feature type="compositionally biased region" description="Polar residues" evidence="1">
    <location>
        <begin position="93"/>
        <end position="103"/>
    </location>
</feature>
<evidence type="ECO:0000256" key="1">
    <source>
        <dbReference type="SAM" id="MobiDB-lite"/>
    </source>
</evidence>
<dbReference type="EMBL" id="QBIY01012503">
    <property type="protein sequence ID" value="RXN24928.1"/>
    <property type="molecule type" value="Genomic_DNA"/>
</dbReference>
<dbReference type="AlphaFoldDB" id="A0A498MTE7"/>
<accession>A0A498MTE7</accession>
<organism evidence="2 3">
    <name type="scientific">Labeo rohita</name>
    <name type="common">Indian major carp</name>
    <name type="synonym">Cyprinus rohita</name>
    <dbReference type="NCBI Taxonomy" id="84645"/>
    <lineage>
        <taxon>Eukaryota</taxon>
        <taxon>Metazoa</taxon>
        <taxon>Chordata</taxon>
        <taxon>Craniata</taxon>
        <taxon>Vertebrata</taxon>
        <taxon>Euteleostomi</taxon>
        <taxon>Actinopterygii</taxon>
        <taxon>Neopterygii</taxon>
        <taxon>Teleostei</taxon>
        <taxon>Ostariophysi</taxon>
        <taxon>Cypriniformes</taxon>
        <taxon>Cyprinidae</taxon>
        <taxon>Labeoninae</taxon>
        <taxon>Labeonini</taxon>
        <taxon>Labeo</taxon>
    </lineage>
</organism>
<protein>
    <submittedName>
        <fullName evidence="2">Uncharacterized protein</fullName>
    </submittedName>
</protein>
<gene>
    <name evidence="2" type="ORF">ROHU_021881</name>
</gene>
<proteinExistence type="predicted"/>
<reference evidence="2 3" key="1">
    <citation type="submission" date="2018-03" db="EMBL/GenBank/DDBJ databases">
        <title>Draft genome sequence of Rohu Carp (Labeo rohita).</title>
        <authorList>
            <person name="Das P."/>
            <person name="Kushwaha B."/>
            <person name="Joshi C.G."/>
            <person name="Kumar D."/>
            <person name="Nagpure N.S."/>
            <person name="Sahoo L."/>
            <person name="Das S.P."/>
            <person name="Bit A."/>
            <person name="Patnaik S."/>
            <person name="Meher P.K."/>
            <person name="Jayasankar P."/>
            <person name="Koringa P.G."/>
            <person name="Patel N.V."/>
            <person name="Hinsu A.T."/>
            <person name="Kumar R."/>
            <person name="Pandey M."/>
            <person name="Agarwal S."/>
            <person name="Srivastava S."/>
            <person name="Singh M."/>
            <person name="Iquebal M.A."/>
            <person name="Jaiswal S."/>
            <person name="Angadi U.B."/>
            <person name="Kumar N."/>
            <person name="Raza M."/>
            <person name="Shah T.M."/>
            <person name="Rai A."/>
            <person name="Jena J.K."/>
        </authorList>
    </citation>
    <scope>NUCLEOTIDE SEQUENCE [LARGE SCALE GENOMIC DNA]</scope>
    <source>
        <strain evidence="2">DASCIFA01</strain>
        <tissue evidence="2">Testis</tissue>
    </source>
</reference>
<feature type="region of interest" description="Disordered" evidence="1">
    <location>
        <begin position="52"/>
        <end position="213"/>
    </location>
</feature>
<feature type="compositionally biased region" description="Basic and acidic residues" evidence="1">
    <location>
        <begin position="82"/>
        <end position="92"/>
    </location>
</feature>
<evidence type="ECO:0000313" key="3">
    <source>
        <dbReference type="Proteomes" id="UP000290572"/>
    </source>
</evidence>
<keyword evidence="3" id="KW-1185">Reference proteome</keyword>
<comment type="caution">
    <text evidence="2">The sequence shown here is derived from an EMBL/GenBank/DDBJ whole genome shotgun (WGS) entry which is preliminary data.</text>
</comment>
<evidence type="ECO:0000313" key="2">
    <source>
        <dbReference type="EMBL" id="RXN24928.1"/>
    </source>
</evidence>
<sequence>MLKFLVAVLRSPMYTWPTTITSASNKCMMDFTYTKMECVFCEVPKRCSPGPQPSITETLITNSTIPPAHSPLHAQESPSGPSEERHCMDKQHTSSTTSTNGSLHTCKPAVTNFTSTYWPPNPRKKEETKNLPTPRESPTHRPLHPPTAPYTPVNLQSPTSHPPTGHQTPVRKKKPKTSLHQENPPQPKAQSYAEVAARPPAPPSTSTPASELSQIREMLHTLCNQLLNR</sequence>